<accession>A0A4Y2NHP9</accession>
<dbReference type="SMART" id="SM00595">
    <property type="entry name" value="MADF"/>
    <property type="match status" value="1"/>
</dbReference>
<evidence type="ECO:0000313" key="4">
    <source>
        <dbReference type="Proteomes" id="UP000499080"/>
    </source>
</evidence>
<dbReference type="Proteomes" id="UP000499080">
    <property type="component" value="Unassembled WGS sequence"/>
</dbReference>
<dbReference type="Pfam" id="PF10545">
    <property type="entry name" value="MADF_DNA_bdg"/>
    <property type="match status" value="1"/>
</dbReference>
<feature type="domain" description="MADF" evidence="2">
    <location>
        <begin position="11"/>
        <end position="104"/>
    </location>
</feature>
<dbReference type="OrthoDB" id="6436507at2759"/>
<dbReference type="PROSITE" id="PS51029">
    <property type="entry name" value="MADF"/>
    <property type="match status" value="1"/>
</dbReference>
<dbReference type="PANTHER" id="PTHR21505:SF12">
    <property type="entry name" value="MADF DOMAIN-CONTAINING PROTEIN-RELATED"/>
    <property type="match status" value="1"/>
</dbReference>
<evidence type="ECO:0000313" key="3">
    <source>
        <dbReference type="EMBL" id="GBN38423.1"/>
    </source>
</evidence>
<proteinExistence type="predicted"/>
<reference evidence="3 4" key="1">
    <citation type="journal article" date="2019" name="Sci. Rep.">
        <title>Orb-weaving spider Araneus ventricosus genome elucidates the spidroin gene catalogue.</title>
        <authorList>
            <person name="Kono N."/>
            <person name="Nakamura H."/>
            <person name="Ohtoshi R."/>
            <person name="Moran D.A.P."/>
            <person name="Shinohara A."/>
            <person name="Yoshida Y."/>
            <person name="Fujiwara M."/>
            <person name="Mori M."/>
            <person name="Tomita M."/>
            <person name="Arakawa K."/>
        </authorList>
    </citation>
    <scope>NUCLEOTIDE SEQUENCE [LARGE SCALE GENOMIC DNA]</scope>
</reference>
<feature type="region of interest" description="Disordered" evidence="1">
    <location>
        <begin position="104"/>
        <end position="132"/>
    </location>
</feature>
<name>A0A4Y2NHP9_ARAVE</name>
<dbReference type="InterPro" id="IPR006578">
    <property type="entry name" value="MADF-dom"/>
</dbReference>
<evidence type="ECO:0000259" key="2">
    <source>
        <dbReference type="PROSITE" id="PS51029"/>
    </source>
</evidence>
<evidence type="ECO:0000256" key="1">
    <source>
        <dbReference type="SAM" id="MobiDB-lite"/>
    </source>
</evidence>
<keyword evidence="4" id="KW-1185">Reference proteome</keyword>
<dbReference type="PANTHER" id="PTHR21505">
    <property type="entry name" value="MADF DOMAIN-CONTAINING PROTEIN-RELATED"/>
    <property type="match status" value="1"/>
</dbReference>
<dbReference type="AlphaFoldDB" id="A0A4Y2NHP9"/>
<sequence length="430" mass="47579">MVRFSDRETCKLVELYRQCECLWNVNNANYRNKQVHRATCEAIAREMNIENFTAADVKSKIKNLRSTYNLELIKMKRIADDGIENYRTNIKWFSIMDSIIKKKNNPQSPVDNPSLENGEHTPEGIFPDDSQLEQQSGSSFEIMPVSVSSAPSIPSESEIEQSIRSISDTEGITVTPEIQSVQSLSNSDVDSAISEVQSVQPASHSQVVTVTPEILNVKAVSKTGVIPVTSEIKTVKSVSSPETITVTSGIQQTFKSASTPKFFALVPEIQTSESVSNPRFVTVSAGNNQNVRYVSGSPGIALAPEIQQRVKQISADETLRHRKRRHEVSSTDSNADVRQINNTRTVIGDFSDRSEDEMDAFGHFVALNLRKMSMQSALSAQSEILSVLTRHRLNDSATNLPSKQTFPCIVTNGSSPTQNPVVLQKLFLKS</sequence>
<organism evidence="3 4">
    <name type="scientific">Araneus ventricosus</name>
    <name type="common">Orbweaver spider</name>
    <name type="synonym">Epeira ventricosa</name>
    <dbReference type="NCBI Taxonomy" id="182803"/>
    <lineage>
        <taxon>Eukaryota</taxon>
        <taxon>Metazoa</taxon>
        <taxon>Ecdysozoa</taxon>
        <taxon>Arthropoda</taxon>
        <taxon>Chelicerata</taxon>
        <taxon>Arachnida</taxon>
        <taxon>Araneae</taxon>
        <taxon>Araneomorphae</taxon>
        <taxon>Entelegynae</taxon>
        <taxon>Araneoidea</taxon>
        <taxon>Araneidae</taxon>
        <taxon>Araneus</taxon>
    </lineage>
</organism>
<gene>
    <name evidence="3" type="ORF">AVEN_69398_1</name>
</gene>
<feature type="compositionally biased region" description="Polar residues" evidence="1">
    <location>
        <begin position="105"/>
        <end position="115"/>
    </location>
</feature>
<dbReference type="EMBL" id="BGPR01009179">
    <property type="protein sequence ID" value="GBN38423.1"/>
    <property type="molecule type" value="Genomic_DNA"/>
</dbReference>
<protein>
    <recommendedName>
        <fullName evidence="2">MADF domain-containing protein</fullName>
    </recommendedName>
</protein>
<comment type="caution">
    <text evidence="3">The sequence shown here is derived from an EMBL/GenBank/DDBJ whole genome shotgun (WGS) entry which is preliminary data.</text>
</comment>